<keyword evidence="1" id="KW-0732">Signal</keyword>
<protein>
    <submittedName>
        <fullName evidence="2">Uncharacterized protein</fullName>
    </submittedName>
</protein>
<gene>
    <name evidence="2" type="ORF">HDF15_001898</name>
</gene>
<proteinExistence type="predicted"/>
<dbReference type="AlphaFoldDB" id="A0A7W8E9C9"/>
<dbReference type="EMBL" id="JACHIO010000006">
    <property type="protein sequence ID" value="MBB5063556.1"/>
    <property type="molecule type" value="Genomic_DNA"/>
</dbReference>
<accession>A0A7W8E9C9</accession>
<evidence type="ECO:0000313" key="2">
    <source>
        <dbReference type="EMBL" id="MBB5063556.1"/>
    </source>
</evidence>
<reference evidence="2 3" key="1">
    <citation type="submission" date="2020-08" db="EMBL/GenBank/DDBJ databases">
        <title>Genomic Encyclopedia of Type Strains, Phase IV (KMG-V): Genome sequencing to study the core and pangenomes of soil and plant-associated prokaryotes.</title>
        <authorList>
            <person name="Whitman W."/>
        </authorList>
    </citation>
    <scope>NUCLEOTIDE SEQUENCE [LARGE SCALE GENOMIC DNA]</scope>
    <source>
        <strain evidence="2 3">X5P3</strain>
    </source>
</reference>
<organism evidence="2 3">
    <name type="scientific">Granulicella mallensis</name>
    <dbReference type="NCBI Taxonomy" id="940614"/>
    <lineage>
        <taxon>Bacteria</taxon>
        <taxon>Pseudomonadati</taxon>
        <taxon>Acidobacteriota</taxon>
        <taxon>Terriglobia</taxon>
        <taxon>Terriglobales</taxon>
        <taxon>Acidobacteriaceae</taxon>
        <taxon>Granulicella</taxon>
    </lineage>
</organism>
<evidence type="ECO:0000313" key="3">
    <source>
        <dbReference type="Proteomes" id="UP000584867"/>
    </source>
</evidence>
<comment type="caution">
    <text evidence="2">The sequence shown here is derived from an EMBL/GenBank/DDBJ whole genome shotgun (WGS) entry which is preliminary data.</text>
</comment>
<feature type="signal peptide" evidence="1">
    <location>
        <begin position="1"/>
        <end position="20"/>
    </location>
</feature>
<name>A0A7W8E9C9_9BACT</name>
<feature type="chain" id="PRO_5031010021" evidence="1">
    <location>
        <begin position="21"/>
        <end position="67"/>
    </location>
</feature>
<evidence type="ECO:0000256" key="1">
    <source>
        <dbReference type="SAM" id="SignalP"/>
    </source>
</evidence>
<dbReference type="Proteomes" id="UP000584867">
    <property type="component" value="Unassembled WGS sequence"/>
</dbReference>
<sequence length="67" mass="7616">MRRCLLAVIASLILSASKSSTLTSEAGKGLPFWTKMRALHDPEDRSEFSRRTATWSRLAAARLEFYR</sequence>